<protein>
    <recommendedName>
        <fullName evidence="4 10">Mediator of RNA polymerase II transcription subunit 7</fullName>
    </recommendedName>
</protein>
<evidence type="ECO:0000256" key="7">
    <source>
        <dbReference type="ARBA" id="ARBA00023163"/>
    </source>
</evidence>
<evidence type="ECO:0000256" key="4">
    <source>
        <dbReference type="ARBA" id="ARBA00020631"/>
    </source>
</evidence>
<dbReference type="GeneID" id="55997953"/>
<evidence type="ECO:0000256" key="1">
    <source>
        <dbReference type="ARBA" id="ARBA00004123"/>
    </source>
</evidence>
<keyword evidence="7 10" id="KW-0804">Transcription</keyword>
<evidence type="ECO:0000313" key="13">
    <source>
        <dbReference type="Proteomes" id="UP000509510"/>
    </source>
</evidence>
<keyword evidence="8 10" id="KW-0539">Nucleus</keyword>
<evidence type="ECO:0000256" key="10">
    <source>
        <dbReference type="RuleBase" id="RU364060"/>
    </source>
</evidence>
<evidence type="ECO:0000256" key="3">
    <source>
        <dbReference type="ARBA" id="ARBA00011837"/>
    </source>
</evidence>
<feature type="compositionally biased region" description="Polar residues" evidence="11">
    <location>
        <begin position="222"/>
        <end position="234"/>
    </location>
</feature>
<evidence type="ECO:0000256" key="2">
    <source>
        <dbReference type="ARBA" id="ARBA00009994"/>
    </source>
</evidence>
<reference evidence="13" key="1">
    <citation type="submission" date="2020-06" db="EMBL/GenBank/DDBJ databases">
        <title>A chromosome-scale genome assembly of Talaromyces rugulosus W13939.</title>
        <authorList>
            <person name="Wang B."/>
            <person name="Guo L."/>
            <person name="Ye K."/>
            <person name="Wang L."/>
        </authorList>
    </citation>
    <scope>NUCLEOTIDE SEQUENCE [LARGE SCALE GENOMIC DNA]</scope>
    <source>
        <strain evidence="13">W13939</strain>
    </source>
</reference>
<dbReference type="AlphaFoldDB" id="A0A7H8RA49"/>
<proteinExistence type="inferred from homology"/>
<dbReference type="PANTHER" id="PTHR21428:SF11">
    <property type="entry name" value="MEDIATOR OF RNA POLYMERASE II TRANSCRIPTION SUBUNIT 7"/>
    <property type="match status" value="1"/>
</dbReference>
<evidence type="ECO:0000256" key="8">
    <source>
        <dbReference type="ARBA" id="ARBA00023242"/>
    </source>
</evidence>
<dbReference type="InterPro" id="IPR044888">
    <property type="entry name" value="Mediatior_Med7_sf"/>
</dbReference>
<dbReference type="GO" id="GO:0070847">
    <property type="term" value="C:core mediator complex"/>
    <property type="evidence" value="ECO:0007669"/>
    <property type="project" value="TreeGrafter"/>
</dbReference>
<gene>
    <name evidence="12" type="ORF">TRUGW13939_10473</name>
</gene>
<dbReference type="InterPro" id="IPR037212">
    <property type="entry name" value="Med7/Med21-like"/>
</dbReference>
<organism evidence="12 13">
    <name type="scientific">Talaromyces rugulosus</name>
    <name type="common">Penicillium rugulosum</name>
    <dbReference type="NCBI Taxonomy" id="121627"/>
    <lineage>
        <taxon>Eukaryota</taxon>
        <taxon>Fungi</taxon>
        <taxon>Dikarya</taxon>
        <taxon>Ascomycota</taxon>
        <taxon>Pezizomycotina</taxon>
        <taxon>Eurotiomycetes</taxon>
        <taxon>Eurotiomycetidae</taxon>
        <taxon>Eurotiales</taxon>
        <taxon>Trichocomaceae</taxon>
        <taxon>Talaromyces</taxon>
        <taxon>Talaromyces sect. Islandici</taxon>
    </lineage>
</organism>
<comment type="similarity">
    <text evidence="2 10">Belongs to the Mediator complex subunit 7 family.</text>
</comment>
<dbReference type="GO" id="GO:0003712">
    <property type="term" value="F:transcription coregulator activity"/>
    <property type="evidence" value="ECO:0007669"/>
    <property type="project" value="InterPro"/>
</dbReference>
<dbReference type="InterPro" id="IPR009244">
    <property type="entry name" value="Mediatior_Med7"/>
</dbReference>
<evidence type="ECO:0000256" key="9">
    <source>
        <dbReference type="ARBA" id="ARBA00025687"/>
    </source>
</evidence>
<accession>A0A7H8RA49</accession>
<name>A0A7H8RA49_TALRU</name>
<dbReference type="Gene3D" id="6.10.140.1520">
    <property type="match status" value="1"/>
</dbReference>
<comment type="subunit">
    <text evidence="3 10">Component of the Mediator complex.</text>
</comment>
<comment type="subcellular location">
    <subcellularLocation>
        <location evidence="1 10">Nucleus</location>
    </subcellularLocation>
</comment>
<dbReference type="GO" id="GO:0006357">
    <property type="term" value="P:regulation of transcription by RNA polymerase II"/>
    <property type="evidence" value="ECO:0007669"/>
    <property type="project" value="InterPro"/>
</dbReference>
<evidence type="ECO:0000256" key="6">
    <source>
        <dbReference type="ARBA" id="ARBA00023159"/>
    </source>
</evidence>
<keyword evidence="6 10" id="KW-0010">Activator</keyword>
<dbReference type="OrthoDB" id="10253553at2759"/>
<evidence type="ECO:0000313" key="12">
    <source>
        <dbReference type="EMBL" id="QKX63304.1"/>
    </source>
</evidence>
<feature type="region of interest" description="Disordered" evidence="11">
    <location>
        <begin position="218"/>
        <end position="238"/>
    </location>
</feature>
<keyword evidence="5 10" id="KW-0805">Transcription regulation</keyword>
<comment type="function">
    <text evidence="9">Component of the Mediator complex, a coactivator involved in the regulated transcription of nearly all RNA polymerase II-dependent genes. Mediator functions as a bridge to convey information from gene-specific regulatory proteins to the basal RNA polymerase II transcription machinery. Mediator is recruited to promoters by direct interactions with regulatory proteins and serves as a scaffold for the assembly of a functional preinitiation complex with RNA polymerase II and the general transcription factors.</text>
</comment>
<dbReference type="SUPFAM" id="SSF140718">
    <property type="entry name" value="Mediator hinge subcomplex-like"/>
    <property type="match status" value="1"/>
</dbReference>
<dbReference type="GO" id="GO:0016592">
    <property type="term" value="C:mediator complex"/>
    <property type="evidence" value="ECO:0007669"/>
    <property type="project" value="InterPro"/>
</dbReference>
<evidence type="ECO:0000256" key="5">
    <source>
        <dbReference type="ARBA" id="ARBA00023015"/>
    </source>
</evidence>
<dbReference type="RefSeq" id="XP_035349478.1">
    <property type="nucleotide sequence ID" value="XM_035493585.1"/>
</dbReference>
<keyword evidence="13" id="KW-1185">Reference proteome</keyword>
<feature type="region of interest" description="Disordered" evidence="11">
    <location>
        <begin position="33"/>
        <end position="55"/>
    </location>
</feature>
<feature type="region of interest" description="Disordered" evidence="11">
    <location>
        <begin position="94"/>
        <end position="113"/>
    </location>
</feature>
<dbReference type="KEGG" id="trg:TRUGW13939_10473"/>
<dbReference type="Pfam" id="PF05983">
    <property type="entry name" value="Med7"/>
    <property type="match status" value="1"/>
</dbReference>
<sequence>MADAQRAVAAAFPPPPPFWKHFTTENIEKLDKLKTESAKSHAQDSKKKWSPSELQALDAPTDLRYLIPPKAPTEGSYSVFGELQSLSSALPSLNDQGIDQLYPDPPTSKDDQPAQPLNHAYYLLKISKSLLLNFLEFVGVLSVAPEQFETKLDDLRNLFINAHHLLNLYRPHQARESLILMMEEQLENTRSEIQEMDGIKNRVEKLLDQLAVEGREVEASVQPRSTKGGNNGSELDQKTIEEARQLWTLLKEEENES</sequence>
<dbReference type="EMBL" id="CP055903">
    <property type="protein sequence ID" value="QKX63304.1"/>
    <property type="molecule type" value="Genomic_DNA"/>
</dbReference>
<dbReference type="Gene3D" id="6.10.140.200">
    <property type="match status" value="1"/>
</dbReference>
<dbReference type="PANTHER" id="PTHR21428">
    <property type="entry name" value="MEDIATOR OF RNA POLYMERASE II TRANSCRIPTION SUBUNIT 7"/>
    <property type="match status" value="1"/>
</dbReference>
<evidence type="ECO:0000256" key="11">
    <source>
        <dbReference type="SAM" id="MobiDB-lite"/>
    </source>
</evidence>
<feature type="compositionally biased region" description="Basic and acidic residues" evidence="11">
    <location>
        <begin position="33"/>
        <end position="47"/>
    </location>
</feature>
<dbReference type="Proteomes" id="UP000509510">
    <property type="component" value="Chromosome VI"/>
</dbReference>